<dbReference type="Proteomes" id="UP000219514">
    <property type="component" value="Unassembled WGS sequence"/>
</dbReference>
<organism evidence="2 3">
    <name type="scientific">Geodermatophilus sabuli</name>
    <dbReference type="NCBI Taxonomy" id="1564158"/>
    <lineage>
        <taxon>Bacteria</taxon>
        <taxon>Bacillati</taxon>
        <taxon>Actinomycetota</taxon>
        <taxon>Actinomycetes</taxon>
        <taxon>Geodermatophilales</taxon>
        <taxon>Geodermatophilaceae</taxon>
        <taxon>Geodermatophilus</taxon>
    </lineage>
</organism>
<keyword evidence="2" id="KW-0560">Oxidoreductase</keyword>
<dbReference type="InterPro" id="IPR010195">
    <property type="entry name" value="Uncharacterised_peroxidase-rel"/>
</dbReference>
<dbReference type="AlphaFoldDB" id="A0A285EAH2"/>
<dbReference type="OrthoDB" id="9810664at2"/>
<evidence type="ECO:0000259" key="1">
    <source>
        <dbReference type="Pfam" id="PF02627"/>
    </source>
</evidence>
<feature type="domain" description="Carboxymuconolactone decarboxylase-like" evidence="1">
    <location>
        <begin position="47"/>
        <end position="129"/>
    </location>
</feature>
<proteinExistence type="predicted"/>
<reference evidence="2 3" key="1">
    <citation type="submission" date="2017-09" db="EMBL/GenBank/DDBJ databases">
        <authorList>
            <person name="Ehlers B."/>
            <person name="Leendertz F.H."/>
        </authorList>
    </citation>
    <scope>NUCLEOTIDE SEQUENCE [LARGE SCALE GENOMIC DNA]</scope>
    <source>
        <strain evidence="2 3">DSM 46844</strain>
    </source>
</reference>
<dbReference type="NCBIfam" id="TIGR01926">
    <property type="entry name" value="peroxid_rel"/>
    <property type="match status" value="1"/>
</dbReference>
<sequence>MSSSPISRFPVPSPDQLAPELRERYADVEERSGFLPNVFGALAWRPAEAAAFFALHDALMDKETPGLSKADREVIVVATSAANDCLYCVVAHGAIARIRARDPHIADQVAVDWRKAPLSPRMHAVLEVAVRLAVDPAAVTAADLETLRGHGLTEDDVWDVGAIVSLFALSNRLAHWAAIPPNDEFYLLGRVPRS</sequence>
<evidence type="ECO:0000313" key="2">
    <source>
        <dbReference type="EMBL" id="SNX95051.1"/>
    </source>
</evidence>
<keyword evidence="3" id="KW-1185">Reference proteome</keyword>
<accession>A0A285EAH2</accession>
<dbReference type="Gene3D" id="1.20.5.810">
    <property type="entry name" value="AhpD-like"/>
    <property type="match status" value="1"/>
</dbReference>
<dbReference type="PANTHER" id="PTHR35446:SF2">
    <property type="entry name" value="CARBOXYMUCONOLACTONE DECARBOXYLASE-LIKE DOMAIN-CONTAINING PROTEIN"/>
    <property type="match status" value="1"/>
</dbReference>
<dbReference type="PANTHER" id="PTHR35446">
    <property type="entry name" value="SI:CH211-175M2.5"/>
    <property type="match status" value="1"/>
</dbReference>
<keyword evidence="2" id="KW-0575">Peroxidase</keyword>
<dbReference type="Pfam" id="PF02627">
    <property type="entry name" value="CMD"/>
    <property type="match status" value="1"/>
</dbReference>
<dbReference type="InterPro" id="IPR003779">
    <property type="entry name" value="CMD-like"/>
</dbReference>
<dbReference type="SUPFAM" id="SSF69118">
    <property type="entry name" value="AhpD-like"/>
    <property type="match status" value="1"/>
</dbReference>
<dbReference type="EMBL" id="OBDO01000001">
    <property type="protein sequence ID" value="SNX95051.1"/>
    <property type="molecule type" value="Genomic_DNA"/>
</dbReference>
<protein>
    <submittedName>
        <fullName evidence="2">Uncharacterized peroxidase-related enzyme</fullName>
    </submittedName>
</protein>
<dbReference type="GO" id="GO:0051920">
    <property type="term" value="F:peroxiredoxin activity"/>
    <property type="evidence" value="ECO:0007669"/>
    <property type="project" value="InterPro"/>
</dbReference>
<name>A0A285EAH2_9ACTN</name>
<evidence type="ECO:0000313" key="3">
    <source>
        <dbReference type="Proteomes" id="UP000219514"/>
    </source>
</evidence>
<dbReference type="Gene3D" id="1.20.1290.10">
    <property type="entry name" value="AhpD-like"/>
    <property type="match status" value="1"/>
</dbReference>
<dbReference type="InterPro" id="IPR029032">
    <property type="entry name" value="AhpD-like"/>
</dbReference>
<dbReference type="RefSeq" id="WP_097204609.1">
    <property type="nucleotide sequence ID" value="NZ_JACHXB010000001.1"/>
</dbReference>
<gene>
    <name evidence="2" type="ORF">SAMN06893097_101854</name>
</gene>
<dbReference type="InterPro" id="IPR004675">
    <property type="entry name" value="AhpD_core"/>
</dbReference>
<dbReference type="NCBIfam" id="TIGR00778">
    <property type="entry name" value="ahpD_dom"/>
    <property type="match status" value="1"/>
</dbReference>